<protein>
    <submittedName>
        <fullName evidence="1">Uncharacterized protein</fullName>
    </submittedName>
</protein>
<sequence>MLAHNKKTAGATHIAWRRRPCSLEGCAYAATSSASAFASLPAGSSAVLRIR</sequence>
<proteinExistence type="predicted"/>
<gene>
    <name evidence="1" type="ORF">SAMN06295900_11144</name>
</gene>
<evidence type="ECO:0000313" key="2">
    <source>
        <dbReference type="Proteomes" id="UP000192911"/>
    </source>
</evidence>
<name>A0A1X7FSJ1_TRICW</name>
<dbReference type="EMBL" id="FXAH01000011">
    <property type="protein sequence ID" value="SMF57894.1"/>
    <property type="molecule type" value="Genomic_DNA"/>
</dbReference>
<accession>A0A1X7FSJ1</accession>
<evidence type="ECO:0000313" key="1">
    <source>
        <dbReference type="EMBL" id="SMF57894.1"/>
    </source>
</evidence>
<dbReference type="AlphaFoldDB" id="A0A1X7FSJ1"/>
<dbReference type="Proteomes" id="UP000192911">
    <property type="component" value="Unassembled WGS sequence"/>
</dbReference>
<organism evidence="1 2">
    <name type="scientific">Trinickia caryophylli</name>
    <name type="common">Paraburkholderia caryophylli</name>
    <dbReference type="NCBI Taxonomy" id="28094"/>
    <lineage>
        <taxon>Bacteria</taxon>
        <taxon>Pseudomonadati</taxon>
        <taxon>Pseudomonadota</taxon>
        <taxon>Betaproteobacteria</taxon>
        <taxon>Burkholderiales</taxon>
        <taxon>Burkholderiaceae</taxon>
        <taxon>Trinickia</taxon>
    </lineage>
</organism>
<keyword evidence="2" id="KW-1185">Reference proteome</keyword>
<reference evidence="2" key="1">
    <citation type="submission" date="2017-04" db="EMBL/GenBank/DDBJ databases">
        <authorList>
            <person name="Varghese N."/>
            <person name="Submissions S."/>
        </authorList>
    </citation>
    <scope>NUCLEOTIDE SEQUENCE [LARGE SCALE GENOMIC DNA]</scope>
    <source>
        <strain evidence="2">Ballard 720</strain>
    </source>
</reference>